<evidence type="ECO:0000259" key="2">
    <source>
        <dbReference type="Pfam" id="PF18962"/>
    </source>
</evidence>
<protein>
    <submittedName>
        <fullName evidence="3">Por secretion system C-terminal sorting domain-containing protein</fullName>
    </submittedName>
</protein>
<evidence type="ECO:0000256" key="1">
    <source>
        <dbReference type="SAM" id="SignalP"/>
    </source>
</evidence>
<gene>
    <name evidence="3" type="ORF">SAMN05216167_112173</name>
</gene>
<dbReference type="AlphaFoldDB" id="A0A1I1ZS30"/>
<dbReference type="Gene3D" id="2.60.40.10">
    <property type="entry name" value="Immunoglobulins"/>
    <property type="match status" value="1"/>
</dbReference>
<keyword evidence="1" id="KW-0732">Signal</keyword>
<keyword evidence="4" id="KW-1185">Reference proteome</keyword>
<dbReference type="InterPro" id="IPR026444">
    <property type="entry name" value="Secre_tail"/>
</dbReference>
<dbReference type="Gene3D" id="2.60.120.380">
    <property type="match status" value="1"/>
</dbReference>
<dbReference type="OrthoDB" id="951199at2"/>
<sequence length="283" mass="31045">MRPFFTLWLLSVVALAGAIKPARAEPIGSFFADFCQAFPGPADSSAARSSQQANKLVAMTQAGYYSIELSLDSRLRASCNTSLVVKCPVPLSPMPVKLIDFSGQRLDVGHIQLNWITSAEINNDRFSIERSSNPAVGFEVIGLVQGKGTTDQNVAYRFIDSSTSAGYTYTYYRLKQIDYDGTYSYSQIIAIQGIRSALSVVVFPNPSEAHQLTFRLSGVSASDELSVVVYDAQGRLLYQQQNAVLDASQQVRMPVSVCVPAGRYYVQVRAKNQQVTSPFLVRP</sequence>
<accession>A0A1I1ZS30</accession>
<dbReference type="STRING" id="662367.SAMN05216167_112173"/>
<dbReference type="RefSeq" id="WP_093831224.1">
    <property type="nucleotide sequence ID" value="NZ_FOLQ01000012.1"/>
</dbReference>
<evidence type="ECO:0000313" key="3">
    <source>
        <dbReference type="EMBL" id="SFE33270.1"/>
    </source>
</evidence>
<dbReference type="Pfam" id="PF18962">
    <property type="entry name" value="Por_Secre_tail"/>
    <property type="match status" value="1"/>
</dbReference>
<dbReference type="InterPro" id="IPR013783">
    <property type="entry name" value="Ig-like_fold"/>
</dbReference>
<dbReference type="EMBL" id="FOLQ01000012">
    <property type="protein sequence ID" value="SFE33270.1"/>
    <property type="molecule type" value="Genomic_DNA"/>
</dbReference>
<proteinExistence type="predicted"/>
<reference evidence="3 4" key="1">
    <citation type="submission" date="2016-10" db="EMBL/GenBank/DDBJ databases">
        <authorList>
            <person name="de Groot N.N."/>
        </authorList>
    </citation>
    <scope>NUCLEOTIDE SEQUENCE [LARGE SCALE GENOMIC DNA]</scope>
    <source>
        <strain evidence="3 4">DSM 26130</strain>
    </source>
</reference>
<dbReference type="Proteomes" id="UP000198598">
    <property type="component" value="Unassembled WGS sequence"/>
</dbReference>
<feature type="chain" id="PRO_5011669927" evidence="1">
    <location>
        <begin position="25"/>
        <end position="283"/>
    </location>
</feature>
<dbReference type="NCBIfam" id="TIGR04183">
    <property type="entry name" value="Por_Secre_tail"/>
    <property type="match status" value="1"/>
</dbReference>
<name>A0A1I1ZS30_9BACT</name>
<evidence type="ECO:0000313" key="4">
    <source>
        <dbReference type="Proteomes" id="UP000198598"/>
    </source>
</evidence>
<feature type="domain" description="Secretion system C-terminal sorting" evidence="2">
    <location>
        <begin position="202"/>
        <end position="277"/>
    </location>
</feature>
<organism evidence="3 4">
    <name type="scientific">Spirosoma endophyticum</name>
    <dbReference type="NCBI Taxonomy" id="662367"/>
    <lineage>
        <taxon>Bacteria</taxon>
        <taxon>Pseudomonadati</taxon>
        <taxon>Bacteroidota</taxon>
        <taxon>Cytophagia</taxon>
        <taxon>Cytophagales</taxon>
        <taxon>Cytophagaceae</taxon>
        <taxon>Spirosoma</taxon>
    </lineage>
</organism>
<feature type="signal peptide" evidence="1">
    <location>
        <begin position="1"/>
        <end position="24"/>
    </location>
</feature>